<sequence length="44" mass="5389">MVLIKWLINGHRLEERVPLSDARHRKYELEAQGAIIYWSERTYF</sequence>
<dbReference type="Proteomes" id="UP000030392">
    <property type="component" value="Unassembled WGS sequence"/>
</dbReference>
<protein>
    <submittedName>
        <fullName evidence="1">Uncharacterized protein</fullName>
    </submittedName>
</protein>
<evidence type="ECO:0000313" key="1">
    <source>
        <dbReference type="EMBL" id="KGG21619.1"/>
    </source>
</evidence>
<accession>A0A0A2CAL0</accession>
<proteinExistence type="predicted"/>
<comment type="caution">
    <text evidence="1">The sequence shown here is derived from an EMBL/GenBank/DDBJ whole genome shotgun (WGS) entry which is preliminary data.</text>
</comment>
<evidence type="ECO:0000313" key="2">
    <source>
        <dbReference type="Proteomes" id="UP000030392"/>
    </source>
</evidence>
<reference evidence="2" key="1">
    <citation type="journal article" date="2014" name="Sci. Data">
        <title>Genomes of diverse isolates of the marine cyanobacterium Prochlorococcus.</title>
        <authorList>
            <person name="Biller S."/>
            <person name="Berube P."/>
            <person name="Thompson J."/>
            <person name="Kelly L."/>
            <person name="Roggensack S."/>
            <person name="Awad L."/>
            <person name="Roache-Johnson K."/>
            <person name="Ding H."/>
            <person name="Giovannoni S.J."/>
            <person name="Moore L.R."/>
            <person name="Chisholm S.W."/>
        </authorList>
    </citation>
    <scope>NUCLEOTIDE SEQUENCE [LARGE SCALE GENOMIC DNA]</scope>
    <source>
        <strain evidence="2">PAC1</strain>
    </source>
</reference>
<organism evidence="1 2">
    <name type="scientific">Prochlorococcus marinus str. PAC1</name>
    <dbReference type="NCBI Taxonomy" id="59924"/>
    <lineage>
        <taxon>Bacteria</taxon>
        <taxon>Bacillati</taxon>
        <taxon>Cyanobacteriota</taxon>
        <taxon>Cyanophyceae</taxon>
        <taxon>Synechococcales</taxon>
        <taxon>Prochlorococcaceae</taxon>
        <taxon>Prochlorococcus</taxon>
    </lineage>
</organism>
<dbReference type="RefSeq" id="WP_011823078.1">
    <property type="nucleotide sequence ID" value="NZ_CP138967.1"/>
</dbReference>
<name>A0A0A2CAL0_PROMR</name>
<dbReference type="EMBL" id="JNAX01000005">
    <property type="protein sequence ID" value="KGG21619.1"/>
    <property type="molecule type" value="Genomic_DNA"/>
</dbReference>
<dbReference type="AlphaFoldDB" id="A0A0A2CAL0"/>
<gene>
    <name evidence="1" type="ORF">EV03_0357</name>
</gene>